<keyword evidence="3 6" id="KW-1133">Transmembrane helix</keyword>
<dbReference type="EMBL" id="JBBCAQ010000034">
    <property type="protein sequence ID" value="KAK7579614.1"/>
    <property type="molecule type" value="Genomic_DNA"/>
</dbReference>
<feature type="transmembrane region" description="Helical" evidence="6">
    <location>
        <begin position="46"/>
        <end position="65"/>
    </location>
</feature>
<dbReference type="PANTHER" id="PTHR19139:SF270">
    <property type="entry name" value="ENTOMOGLYCEROPORIN 1-RELATED"/>
    <property type="match status" value="1"/>
</dbReference>
<evidence type="ECO:0000256" key="1">
    <source>
        <dbReference type="ARBA" id="ARBA00004141"/>
    </source>
</evidence>
<evidence type="ECO:0000313" key="7">
    <source>
        <dbReference type="EMBL" id="KAK7579614.1"/>
    </source>
</evidence>
<feature type="transmembrane region" description="Helical" evidence="6">
    <location>
        <begin position="12"/>
        <end position="34"/>
    </location>
</feature>
<evidence type="ECO:0000256" key="5">
    <source>
        <dbReference type="RuleBase" id="RU000477"/>
    </source>
</evidence>
<comment type="caution">
    <text evidence="7">The sequence shown here is derived from an EMBL/GenBank/DDBJ whole genome shotgun (WGS) entry which is preliminary data.</text>
</comment>
<evidence type="ECO:0000256" key="2">
    <source>
        <dbReference type="ARBA" id="ARBA00022692"/>
    </source>
</evidence>
<dbReference type="AlphaFoldDB" id="A0AAN9Y0B6"/>
<dbReference type="Gene3D" id="1.20.1080.10">
    <property type="entry name" value="Glycerol uptake facilitator protein"/>
    <property type="match status" value="1"/>
</dbReference>
<feature type="transmembrane region" description="Helical" evidence="6">
    <location>
        <begin position="86"/>
        <end position="104"/>
    </location>
</feature>
<keyword evidence="2 5" id="KW-0812">Transmembrane</keyword>
<feature type="transmembrane region" description="Helical" evidence="6">
    <location>
        <begin position="207"/>
        <end position="225"/>
    </location>
</feature>
<dbReference type="Pfam" id="PF00230">
    <property type="entry name" value="MIP"/>
    <property type="match status" value="1"/>
</dbReference>
<evidence type="ECO:0008006" key="9">
    <source>
        <dbReference type="Google" id="ProtNLM"/>
    </source>
</evidence>
<evidence type="ECO:0000256" key="4">
    <source>
        <dbReference type="ARBA" id="ARBA00023136"/>
    </source>
</evidence>
<dbReference type="PRINTS" id="PR00783">
    <property type="entry name" value="MINTRINSICP"/>
</dbReference>
<keyword evidence="5" id="KW-0813">Transport</keyword>
<dbReference type="InterPro" id="IPR034294">
    <property type="entry name" value="Aquaporin_transptr"/>
</dbReference>
<dbReference type="Proteomes" id="UP001367676">
    <property type="component" value="Unassembled WGS sequence"/>
</dbReference>
<name>A0AAN9Y0B6_9HEMI</name>
<dbReference type="GO" id="GO:0015267">
    <property type="term" value="F:channel activity"/>
    <property type="evidence" value="ECO:0007669"/>
    <property type="project" value="InterPro"/>
</dbReference>
<dbReference type="InterPro" id="IPR000425">
    <property type="entry name" value="MIP"/>
</dbReference>
<dbReference type="InterPro" id="IPR023271">
    <property type="entry name" value="Aquaporin-like"/>
</dbReference>
<dbReference type="PANTHER" id="PTHR19139">
    <property type="entry name" value="AQUAPORIN TRANSPORTER"/>
    <property type="match status" value="1"/>
</dbReference>
<comment type="similarity">
    <text evidence="5">Belongs to the MIP/aquaporin (TC 1.A.8) family.</text>
</comment>
<keyword evidence="8" id="KW-1185">Reference proteome</keyword>
<gene>
    <name evidence="7" type="ORF">V9T40_000243</name>
</gene>
<keyword evidence="4 6" id="KW-0472">Membrane</keyword>
<feature type="transmembrane region" description="Helical" evidence="6">
    <location>
        <begin position="168"/>
        <end position="187"/>
    </location>
</feature>
<sequence>MRLQLWNVVEIFLAEVFASAFFMFFGCMSLITGFSNKPIVPLEAGFAFAFVISSIIVMFIHVSGAHLNPAITAATIMLGIVKPEMALVYVMADCLGACLGYQLLTFITPHDIVFHGVDKSFGFCTTVPNPLLSTMQSLFMEFFCTFFLVFMVCGAFDPRSNSQPDTLPIKFSFAIVGIVLTAGQYGVSMNPVRSLAPAIFNGVWTKHWIYWVGPICAGFTAPPFYKALFQRNSSKVEAK</sequence>
<dbReference type="GO" id="GO:0005886">
    <property type="term" value="C:plasma membrane"/>
    <property type="evidence" value="ECO:0007669"/>
    <property type="project" value="TreeGrafter"/>
</dbReference>
<evidence type="ECO:0000256" key="3">
    <source>
        <dbReference type="ARBA" id="ARBA00022989"/>
    </source>
</evidence>
<protein>
    <recommendedName>
        <fullName evidence="9">Aquaporin</fullName>
    </recommendedName>
</protein>
<dbReference type="PROSITE" id="PS51257">
    <property type="entry name" value="PROKAR_LIPOPROTEIN"/>
    <property type="match status" value="1"/>
</dbReference>
<comment type="subcellular location">
    <subcellularLocation>
        <location evidence="1">Membrane</location>
        <topology evidence="1">Multi-pass membrane protein</topology>
    </subcellularLocation>
</comment>
<evidence type="ECO:0000313" key="8">
    <source>
        <dbReference type="Proteomes" id="UP001367676"/>
    </source>
</evidence>
<proteinExistence type="inferred from homology"/>
<organism evidence="7 8">
    <name type="scientific">Parthenolecanium corni</name>
    <dbReference type="NCBI Taxonomy" id="536013"/>
    <lineage>
        <taxon>Eukaryota</taxon>
        <taxon>Metazoa</taxon>
        <taxon>Ecdysozoa</taxon>
        <taxon>Arthropoda</taxon>
        <taxon>Hexapoda</taxon>
        <taxon>Insecta</taxon>
        <taxon>Pterygota</taxon>
        <taxon>Neoptera</taxon>
        <taxon>Paraneoptera</taxon>
        <taxon>Hemiptera</taxon>
        <taxon>Sternorrhyncha</taxon>
        <taxon>Coccoidea</taxon>
        <taxon>Coccidae</taxon>
        <taxon>Parthenolecanium</taxon>
    </lineage>
</organism>
<reference evidence="7 8" key="1">
    <citation type="submission" date="2024-03" db="EMBL/GenBank/DDBJ databases">
        <title>Adaptation during the transition from Ophiocordyceps entomopathogen to insect associate is accompanied by gene loss and intensified selection.</title>
        <authorList>
            <person name="Ward C.M."/>
            <person name="Onetto C.A."/>
            <person name="Borneman A.R."/>
        </authorList>
    </citation>
    <scope>NUCLEOTIDE SEQUENCE [LARGE SCALE GENOMIC DNA]</scope>
    <source>
        <strain evidence="7">AWRI1</strain>
        <tissue evidence="7">Single Adult Female</tissue>
    </source>
</reference>
<dbReference type="SUPFAM" id="SSF81338">
    <property type="entry name" value="Aquaporin-like"/>
    <property type="match status" value="1"/>
</dbReference>
<evidence type="ECO:0000256" key="6">
    <source>
        <dbReference type="SAM" id="Phobius"/>
    </source>
</evidence>
<accession>A0AAN9Y0B6</accession>
<feature type="transmembrane region" description="Helical" evidence="6">
    <location>
        <begin position="138"/>
        <end position="156"/>
    </location>
</feature>